<evidence type="ECO:0000256" key="6">
    <source>
        <dbReference type="SAM" id="Phobius"/>
    </source>
</evidence>
<dbReference type="Proteomes" id="UP001319180">
    <property type="component" value="Unassembled WGS sequence"/>
</dbReference>
<comment type="subcellular location">
    <subcellularLocation>
        <location evidence="1">Cell membrane</location>
        <topology evidence="1">Multi-pass membrane protein</topology>
    </subcellularLocation>
</comment>
<feature type="transmembrane region" description="Helical" evidence="6">
    <location>
        <begin position="144"/>
        <end position="163"/>
    </location>
</feature>
<feature type="transmembrane region" description="Helical" evidence="6">
    <location>
        <begin position="57"/>
        <end position="75"/>
    </location>
</feature>
<dbReference type="AlphaFoldDB" id="A0AAP2D9Q2"/>
<feature type="transmembrane region" description="Helical" evidence="6">
    <location>
        <begin position="238"/>
        <end position="254"/>
    </location>
</feature>
<protein>
    <submittedName>
        <fullName evidence="8">DMT family transporter</fullName>
    </submittedName>
</protein>
<feature type="domain" description="EamA" evidence="7">
    <location>
        <begin position="1"/>
        <end position="129"/>
    </location>
</feature>
<keyword evidence="4 6" id="KW-1133">Transmembrane helix</keyword>
<keyword evidence="3 6" id="KW-0812">Transmembrane</keyword>
<keyword evidence="5 6" id="KW-0472">Membrane</keyword>
<evidence type="ECO:0000256" key="4">
    <source>
        <dbReference type="ARBA" id="ARBA00022989"/>
    </source>
</evidence>
<feature type="transmembrane region" description="Helical" evidence="6">
    <location>
        <begin position="115"/>
        <end position="132"/>
    </location>
</feature>
<dbReference type="SUPFAM" id="SSF103481">
    <property type="entry name" value="Multidrug resistance efflux transporter EmrE"/>
    <property type="match status" value="2"/>
</dbReference>
<dbReference type="Pfam" id="PF00892">
    <property type="entry name" value="EamA"/>
    <property type="match status" value="2"/>
</dbReference>
<organism evidence="8 9">
    <name type="scientific">Dawidia soli</name>
    <dbReference type="NCBI Taxonomy" id="2782352"/>
    <lineage>
        <taxon>Bacteria</taxon>
        <taxon>Pseudomonadati</taxon>
        <taxon>Bacteroidota</taxon>
        <taxon>Cytophagia</taxon>
        <taxon>Cytophagales</taxon>
        <taxon>Chryseotaleaceae</taxon>
        <taxon>Dawidia</taxon>
    </lineage>
</organism>
<evidence type="ECO:0000256" key="1">
    <source>
        <dbReference type="ARBA" id="ARBA00004651"/>
    </source>
</evidence>
<feature type="transmembrane region" description="Helical" evidence="6">
    <location>
        <begin position="260"/>
        <end position="277"/>
    </location>
</feature>
<comment type="caution">
    <text evidence="8">The sequence shown here is derived from an EMBL/GenBank/DDBJ whole genome shotgun (WGS) entry which is preliminary data.</text>
</comment>
<feature type="transmembrane region" description="Helical" evidence="6">
    <location>
        <begin position="175"/>
        <end position="197"/>
    </location>
</feature>
<proteinExistence type="predicted"/>
<evidence type="ECO:0000256" key="2">
    <source>
        <dbReference type="ARBA" id="ARBA00022475"/>
    </source>
</evidence>
<dbReference type="InterPro" id="IPR050638">
    <property type="entry name" value="AA-Vitamin_Transporters"/>
</dbReference>
<dbReference type="GO" id="GO:0005886">
    <property type="term" value="C:plasma membrane"/>
    <property type="evidence" value="ECO:0007669"/>
    <property type="project" value="UniProtKB-SubCell"/>
</dbReference>
<evidence type="ECO:0000259" key="7">
    <source>
        <dbReference type="Pfam" id="PF00892"/>
    </source>
</evidence>
<feature type="domain" description="EamA" evidence="7">
    <location>
        <begin position="142"/>
        <end position="277"/>
    </location>
</feature>
<accession>A0AAP2D9Q2</accession>
<dbReference type="EMBL" id="JAHESC010000022">
    <property type="protein sequence ID" value="MBT1688023.1"/>
    <property type="molecule type" value="Genomic_DNA"/>
</dbReference>
<evidence type="ECO:0000256" key="5">
    <source>
        <dbReference type="ARBA" id="ARBA00023136"/>
    </source>
</evidence>
<feature type="transmembrane region" description="Helical" evidence="6">
    <location>
        <begin position="87"/>
        <end position="106"/>
    </location>
</feature>
<feature type="transmembrane region" description="Helical" evidence="6">
    <location>
        <begin position="203"/>
        <end position="226"/>
    </location>
</feature>
<keyword evidence="2" id="KW-1003">Cell membrane</keyword>
<keyword evidence="9" id="KW-1185">Reference proteome</keyword>
<dbReference type="PANTHER" id="PTHR32322:SF18">
    <property type="entry name" value="S-ADENOSYLMETHIONINE_S-ADENOSYLHOMOCYSTEINE TRANSPORTER"/>
    <property type="match status" value="1"/>
</dbReference>
<evidence type="ECO:0000313" key="9">
    <source>
        <dbReference type="Proteomes" id="UP001319180"/>
    </source>
</evidence>
<dbReference type="InterPro" id="IPR037185">
    <property type="entry name" value="EmrE-like"/>
</dbReference>
<dbReference type="InterPro" id="IPR000620">
    <property type="entry name" value="EamA_dom"/>
</dbReference>
<evidence type="ECO:0000256" key="3">
    <source>
        <dbReference type="ARBA" id="ARBA00022692"/>
    </source>
</evidence>
<name>A0AAP2D9Q2_9BACT</name>
<evidence type="ECO:0000313" key="8">
    <source>
        <dbReference type="EMBL" id="MBT1688023.1"/>
    </source>
</evidence>
<feature type="transmembrane region" description="Helical" evidence="6">
    <location>
        <begin position="20"/>
        <end position="45"/>
    </location>
</feature>
<reference evidence="8 9" key="1">
    <citation type="submission" date="2021-05" db="EMBL/GenBank/DDBJ databases">
        <title>A Polyphasic approach of four new species of the genus Ohtaekwangia: Ohtaekwangia histidinii sp. nov., Ohtaekwangia cretensis sp. nov., Ohtaekwangia indiensis sp. nov., Ohtaekwangia reichenbachii sp. nov. from diverse environment.</title>
        <authorList>
            <person name="Octaviana S."/>
        </authorList>
    </citation>
    <scope>NUCLEOTIDE SEQUENCE [LARGE SCALE GENOMIC DNA]</scope>
    <source>
        <strain evidence="8 9">PWU37</strain>
    </source>
</reference>
<gene>
    <name evidence="8" type="ORF">KK078_15745</name>
</gene>
<dbReference type="PANTHER" id="PTHR32322">
    <property type="entry name" value="INNER MEMBRANE TRANSPORTER"/>
    <property type="match status" value="1"/>
</dbReference>
<sequence length="283" mass="30443">MILSMTCWGFSWTSGKILSLYAGPLTISFYRFALTFVSLLVILGITRESLRVKREGLRDLLLASALISLYTYLFFKGLSVGKAGAGGVLVTVLNPIISYTLALIIARRKPTRQEAIGLSIGGLAGIILLRLFSDASALWSAGNIYFLLASLSWAFLSLVTSRAGRYGSPVTFSCWMYTVSTVLMFALSGPVSAGAVLEKADLTFWGNLFFSATITTSFATTFYFVATARIGASKASSFIFLVPFSAALGSWIFLNEIPQIHSIIGGILGIGAVYILNKKKATA</sequence>